<evidence type="ECO:0000313" key="5">
    <source>
        <dbReference type="Proteomes" id="UP001162164"/>
    </source>
</evidence>
<reference evidence="4" key="1">
    <citation type="journal article" date="2023" name="Insect Mol. Biol.">
        <title>Genome sequencing provides insights into the evolution of gene families encoding plant cell wall-degrading enzymes in longhorned beetles.</title>
        <authorList>
            <person name="Shin N.R."/>
            <person name="Okamura Y."/>
            <person name="Kirsch R."/>
            <person name="Pauchet Y."/>
        </authorList>
    </citation>
    <scope>NUCLEOTIDE SEQUENCE</scope>
    <source>
        <strain evidence="4">MMC_N1</strain>
    </source>
</reference>
<comment type="caution">
    <text evidence="4">The sequence shown here is derived from an EMBL/GenBank/DDBJ whole genome shotgun (WGS) entry which is preliminary data.</text>
</comment>
<gene>
    <name evidence="4" type="ORF">NQ317_011944</name>
</gene>
<keyword evidence="2" id="KW-0663">Pyridoxal phosphate</keyword>
<dbReference type="PANTHER" id="PTHR11680:SF59">
    <property type="entry name" value="SERINE HYDROXYMETHYLTRANSFERASE, CYTOSOLIC"/>
    <property type="match status" value="1"/>
</dbReference>
<evidence type="ECO:0000256" key="2">
    <source>
        <dbReference type="ARBA" id="ARBA00022898"/>
    </source>
</evidence>
<organism evidence="4 5">
    <name type="scientific">Molorchus minor</name>
    <dbReference type="NCBI Taxonomy" id="1323400"/>
    <lineage>
        <taxon>Eukaryota</taxon>
        <taxon>Metazoa</taxon>
        <taxon>Ecdysozoa</taxon>
        <taxon>Arthropoda</taxon>
        <taxon>Hexapoda</taxon>
        <taxon>Insecta</taxon>
        <taxon>Pterygota</taxon>
        <taxon>Neoptera</taxon>
        <taxon>Endopterygota</taxon>
        <taxon>Coleoptera</taxon>
        <taxon>Polyphaga</taxon>
        <taxon>Cucujiformia</taxon>
        <taxon>Chrysomeloidea</taxon>
        <taxon>Cerambycidae</taxon>
        <taxon>Lamiinae</taxon>
        <taxon>Monochamini</taxon>
        <taxon>Molorchus</taxon>
    </lineage>
</organism>
<dbReference type="SUPFAM" id="SSF53383">
    <property type="entry name" value="PLP-dependent transferases"/>
    <property type="match status" value="1"/>
</dbReference>
<dbReference type="PANTHER" id="PTHR11680">
    <property type="entry name" value="SERINE HYDROXYMETHYLTRANSFERASE"/>
    <property type="match status" value="1"/>
</dbReference>
<proteinExistence type="predicted"/>
<dbReference type="Gene3D" id="3.90.1150.10">
    <property type="entry name" value="Aspartate Aminotransferase, domain 1"/>
    <property type="match status" value="1"/>
</dbReference>
<dbReference type="Pfam" id="PF00464">
    <property type="entry name" value="SHMT"/>
    <property type="match status" value="1"/>
</dbReference>
<dbReference type="InterPro" id="IPR039429">
    <property type="entry name" value="SHMT-like_dom"/>
</dbReference>
<dbReference type="InterPro" id="IPR049943">
    <property type="entry name" value="Ser_HO-MeTrfase-like"/>
</dbReference>
<dbReference type="Proteomes" id="UP001162164">
    <property type="component" value="Unassembled WGS sequence"/>
</dbReference>
<dbReference type="EMBL" id="JAPWTJ010003853">
    <property type="protein sequence ID" value="KAJ8951247.1"/>
    <property type="molecule type" value="Genomic_DNA"/>
</dbReference>
<evidence type="ECO:0000259" key="3">
    <source>
        <dbReference type="Pfam" id="PF00464"/>
    </source>
</evidence>
<comment type="cofactor">
    <cofactor evidence="1">
        <name>pyridoxal 5'-phosphate</name>
        <dbReference type="ChEBI" id="CHEBI:597326"/>
    </cofactor>
</comment>
<protein>
    <recommendedName>
        <fullName evidence="3">Serine hydroxymethyltransferase-like domain-containing protein</fullName>
    </recommendedName>
</protein>
<dbReference type="Gene3D" id="3.40.640.10">
    <property type="entry name" value="Type I PLP-dependent aspartate aminotransferase-like (Major domain)"/>
    <property type="match status" value="1"/>
</dbReference>
<name>A0ABQ9IQA2_9CUCU</name>
<dbReference type="InterPro" id="IPR015421">
    <property type="entry name" value="PyrdxlP-dep_Trfase_major"/>
</dbReference>
<feature type="domain" description="Serine hydroxymethyltransferase-like" evidence="3">
    <location>
        <begin position="3"/>
        <end position="112"/>
    </location>
</feature>
<dbReference type="InterPro" id="IPR015422">
    <property type="entry name" value="PyrdxlP-dep_Trfase_small"/>
</dbReference>
<dbReference type="InterPro" id="IPR015424">
    <property type="entry name" value="PyrdxlP-dep_Trfase"/>
</dbReference>
<evidence type="ECO:0000256" key="1">
    <source>
        <dbReference type="ARBA" id="ARBA00001933"/>
    </source>
</evidence>
<sequence>MRKEKKILYDLEPRINQAVFPGLQGGPHNNAIAAIATTMKASKSPEFVKYAHQIVANANRLSDGLQSRGYKVVTGGTEVHMLLVDLRSAGLTGAKGEYILEEISICGNKNTNSRSDYTCGLVEKDIDQAVDFIE</sequence>
<accession>A0ABQ9IQA2</accession>
<keyword evidence="5" id="KW-1185">Reference proteome</keyword>
<evidence type="ECO:0000313" key="4">
    <source>
        <dbReference type="EMBL" id="KAJ8951247.1"/>
    </source>
</evidence>